<dbReference type="EMBL" id="RXGB01002344">
    <property type="protein sequence ID" value="TMW95418.1"/>
    <property type="molecule type" value="Genomic_DNA"/>
</dbReference>
<comment type="caution">
    <text evidence="1">The sequence shown here is derived from an EMBL/GenBank/DDBJ whole genome shotgun (WGS) entry which is preliminary data.</text>
</comment>
<dbReference type="InterPro" id="IPR052733">
    <property type="entry name" value="Chloroplast_QOR"/>
</dbReference>
<dbReference type="PANTHER" id="PTHR44013:SF14">
    <property type="entry name" value="QUINONE-OXIDOREDUCTASE HOMOLOG, CHLOROPLASTIC"/>
    <property type="match status" value="1"/>
</dbReference>
<accession>A0A6N2BNM7</accession>
<protein>
    <submittedName>
        <fullName evidence="1">Uncharacterized protein</fullName>
    </submittedName>
</protein>
<dbReference type="InterPro" id="IPR011032">
    <property type="entry name" value="GroES-like_sf"/>
</dbReference>
<dbReference type="Gene3D" id="3.90.180.10">
    <property type="entry name" value="Medium-chain alcohol dehydrogenases, catalytic domain"/>
    <property type="match status" value="1"/>
</dbReference>
<sequence>MEGKLIMRAVQYKSYGIGADGLKHVENLVPTLKKDEVFIKLEATSLNPLDLKFQKGVARPFVPRRFPVIPYWRWIGRVCSCKGELDCTKAKRSISC</sequence>
<evidence type="ECO:0000313" key="1">
    <source>
        <dbReference type="EMBL" id="TMW95418.1"/>
    </source>
</evidence>
<dbReference type="PANTHER" id="PTHR44013">
    <property type="entry name" value="ZINC-TYPE ALCOHOL DEHYDROGENASE-LIKE PROTEIN C16A3.02C"/>
    <property type="match status" value="1"/>
</dbReference>
<dbReference type="AlphaFoldDB" id="A0A6N2BNM7"/>
<name>A0A6N2BNM7_SOLCI</name>
<organism evidence="1">
    <name type="scientific">Solanum chilense</name>
    <name type="common">Tomato</name>
    <name type="synonym">Lycopersicon chilense</name>
    <dbReference type="NCBI Taxonomy" id="4083"/>
    <lineage>
        <taxon>Eukaryota</taxon>
        <taxon>Viridiplantae</taxon>
        <taxon>Streptophyta</taxon>
        <taxon>Embryophyta</taxon>
        <taxon>Tracheophyta</taxon>
        <taxon>Spermatophyta</taxon>
        <taxon>Magnoliopsida</taxon>
        <taxon>eudicotyledons</taxon>
        <taxon>Gunneridae</taxon>
        <taxon>Pentapetalae</taxon>
        <taxon>asterids</taxon>
        <taxon>lamiids</taxon>
        <taxon>Solanales</taxon>
        <taxon>Solanaceae</taxon>
        <taxon>Solanoideae</taxon>
        <taxon>Solaneae</taxon>
        <taxon>Solanum</taxon>
        <taxon>Solanum subgen. Lycopersicon</taxon>
    </lineage>
</organism>
<proteinExistence type="predicted"/>
<gene>
    <name evidence="1" type="ORF">EJD97_008895</name>
</gene>
<dbReference type="SUPFAM" id="SSF50129">
    <property type="entry name" value="GroES-like"/>
    <property type="match status" value="1"/>
</dbReference>
<reference evidence="1" key="1">
    <citation type="submission" date="2019-05" db="EMBL/GenBank/DDBJ databases">
        <title>The de novo reference genome and transcriptome assemblies of the wild tomato species Solanum chilense.</title>
        <authorList>
            <person name="Stam R."/>
            <person name="Nosenko T."/>
            <person name="Hoerger A.C."/>
            <person name="Stephan W."/>
            <person name="Seidel M.A."/>
            <person name="Kuhn J.M.M."/>
            <person name="Haberer G."/>
            <person name="Tellier A."/>
        </authorList>
    </citation>
    <scope>NUCLEOTIDE SEQUENCE</scope>
    <source>
        <tissue evidence="1">Mature leaves</tissue>
    </source>
</reference>